<evidence type="ECO:0000313" key="9">
    <source>
        <dbReference type="Proteomes" id="UP000306740"/>
    </source>
</evidence>
<dbReference type="Gene3D" id="1.10.10.10">
    <property type="entry name" value="Winged helix-like DNA-binding domain superfamily/Winged helix DNA-binding domain"/>
    <property type="match status" value="1"/>
</dbReference>
<evidence type="ECO:0000259" key="6">
    <source>
        <dbReference type="PROSITE" id="PS50921"/>
    </source>
</evidence>
<feature type="domain" description="ANTAR" evidence="6">
    <location>
        <begin position="255"/>
        <end position="316"/>
    </location>
</feature>
<dbReference type="AlphaFoldDB" id="A0A5C4MG73"/>
<dbReference type="InterPro" id="IPR036388">
    <property type="entry name" value="WH-like_DNA-bd_sf"/>
</dbReference>
<dbReference type="SMART" id="SM00065">
    <property type="entry name" value="GAF"/>
    <property type="match status" value="1"/>
</dbReference>
<dbReference type="EMBL" id="VDFR01000057">
    <property type="protein sequence ID" value="TNC46357.1"/>
    <property type="molecule type" value="Genomic_DNA"/>
</dbReference>
<dbReference type="SUPFAM" id="SSF52172">
    <property type="entry name" value="CheY-like"/>
    <property type="match status" value="1"/>
</dbReference>
<dbReference type="Pfam" id="PF13185">
    <property type="entry name" value="GAF_2"/>
    <property type="match status" value="1"/>
</dbReference>
<evidence type="ECO:0000313" key="7">
    <source>
        <dbReference type="EMBL" id="TNC36590.1"/>
    </source>
</evidence>
<name>A0A5C4MG73_9ACTN</name>
<protein>
    <submittedName>
        <fullName evidence="7">GAF and ANTAR domain-containing protein</fullName>
    </submittedName>
</protein>
<evidence type="ECO:0000256" key="2">
    <source>
        <dbReference type="ARBA" id="ARBA00022777"/>
    </source>
</evidence>
<gene>
    <name evidence="8" type="ORF">FHE65_13090</name>
    <name evidence="7" type="ORF">FHE65_25825</name>
</gene>
<feature type="region of interest" description="Disordered" evidence="5">
    <location>
        <begin position="1"/>
        <end position="66"/>
    </location>
</feature>
<evidence type="ECO:0000256" key="4">
    <source>
        <dbReference type="ARBA" id="ARBA00023163"/>
    </source>
</evidence>
<dbReference type="OrthoDB" id="7466251at2"/>
<dbReference type="InterPro" id="IPR011006">
    <property type="entry name" value="CheY-like_superfamily"/>
</dbReference>
<keyword evidence="2" id="KW-0418">Kinase</keyword>
<reference evidence="7 9" key="1">
    <citation type="submission" date="2019-05" db="EMBL/GenBank/DDBJ databases">
        <title>Mumia sp. nov., isolated from the intestinal contents of plateau pika (Ochotona curzoniae) in the Qinghai-Tibet plateau of China.</title>
        <authorList>
            <person name="Tian Z."/>
        </authorList>
    </citation>
    <scope>NUCLEOTIDE SEQUENCE [LARGE SCALE GENOMIC DNA]</scope>
    <source>
        <strain evidence="9">527</strain>
        <strain evidence="7">Z527</strain>
    </source>
</reference>
<dbReference type="PROSITE" id="PS50921">
    <property type="entry name" value="ANTAR"/>
    <property type="match status" value="1"/>
</dbReference>
<evidence type="ECO:0000256" key="1">
    <source>
        <dbReference type="ARBA" id="ARBA00022679"/>
    </source>
</evidence>
<dbReference type="InterPro" id="IPR029016">
    <property type="entry name" value="GAF-like_dom_sf"/>
</dbReference>
<dbReference type="GO" id="GO:0016301">
    <property type="term" value="F:kinase activity"/>
    <property type="evidence" value="ECO:0007669"/>
    <property type="project" value="UniProtKB-KW"/>
</dbReference>
<dbReference type="SMART" id="SM01012">
    <property type="entry name" value="ANTAR"/>
    <property type="match status" value="1"/>
</dbReference>
<comment type="caution">
    <text evidence="7">The sequence shown here is derived from an EMBL/GenBank/DDBJ whole genome shotgun (WGS) entry which is preliminary data.</text>
</comment>
<keyword evidence="4" id="KW-0804">Transcription</keyword>
<sequence>MPAAGRVGCPRSPRRALAPPARGCRPPSGRRGDGVPGQDSRPRRRVRTLGEEPAVSPSILGTCTETQNDDLRPWSVVGCRVVSASARPGARSPGGPRVDDDRLDHHELAGLVEELHAADTTQETAEQVIKYLCEILEMDHAAVTMIRGGGRLDTVAATAGVAVRADELQVELGEGPCLSDSWDQTLRSGDLSAETRWPRWTQAVADMGLASLLGVSLSPDGRRMGVVTLYSKEPRFFDDDDAALAHVFARHASLALAKAEHQANLVFALDARKLIGQAQGILMERFGLDDHRAFEVLRRYSQHHNLKLRAVAEMLVSTRNLPTIT</sequence>
<dbReference type="GO" id="GO:0003723">
    <property type="term" value="F:RNA binding"/>
    <property type="evidence" value="ECO:0007669"/>
    <property type="project" value="InterPro"/>
</dbReference>
<organism evidence="7 9">
    <name type="scientific">Mumia zhuanghuii</name>
    <dbReference type="NCBI Taxonomy" id="2585211"/>
    <lineage>
        <taxon>Bacteria</taxon>
        <taxon>Bacillati</taxon>
        <taxon>Actinomycetota</taxon>
        <taxon>Actinomycetes</taxon>
        <taxon>Propionibacteriales</taxon>
        <taxon>Nocardioidaceae</taxon>
        <taxon>Mumia</taxon>
    </lineage>
</organism>
<keyword evidence="3" id="KW-0805">Transcription regulation</keyword>
<keyword evidence="1" id="KW-0808">Transferase</keyword>
<dbReference type="Pfam" id="PF03861">
    <property type="entry name" value="ANTAR"/>
    <property type="match status" value="1"/>
</dbReference>
<dbReference type="InterPro" id="IPR003018">
    <property type="entry name" value="GAF"/>
</dbReference>
<dbReference type="Gene3D" id="3.30.450.40">
    <property type="match status" value="1"/>
</dbReference>
<dbReference type="SUPFAM" id="SSF55781">
    <property type="entry name" value="GAF domain-like"/>
    <property type="match status" value="1"/>
</dbReference>
<dbReference type="InterPro" id="IPR005561">
    <property type="entry name" value="ANTAR"/>
</dbReference>
<dbReference type="EMBL" id="VDFR01000132">
    <property type="protein sequence ID" value="TNC36590.1"/>
    <property type="molecule type" value="Genomic_DNA"/>
</dbReference>
<evidence type="ECO:0000256" key="3">
    <source>
        <dbReference type="ARBA" id="ARBA00023015"/>
    </source>
</evidence>
<evidence type="ECO:0000313" key="8">
    <source>
        <dbReference type="EMBL" id="TNC46357.1"/>
    </source>
</evidence>
<dbReference type="Proteomes" id="UP000306740">
    <property type="component" value="Unassembled WGS sequence"/>
</dbReference>
<proteinExistence type="predicted"/>
<accession>A0A5C4MG73</accession>
<evidence type="ECO:0000256" key="5">
    <source>
        <dbReference type="SAM" id="MobiDB-lite"/>
    </source>
</evidence>
<feature type="compositionally biased region" description="Low complexity" evidence="5">
    <location>
        <begin position="15"/>
        <end position="27"/>
    </location>
</feature>